<dbReference type="PROSITE" id="PS51456">
    <property type="entry name" value="MYOSIN_MOTOR"/>
    <property type="match status" value="1"/>
</dbReference>
<evidence type="ECO:0000256" key="7">
    <source>
        <dbReference type="ARBA" id="ARBA00022606"/>
    </source>
</evidence>
<evidence type="ECO:0000256" key="12">
    <source>
        <dbReference type="ARBA" id="ARBA00022777"/>
    </source>
</evidence>
<evidence type="ECO:0000256" key="6">
    <source>
        <dbReference type="ARBA" id="ARBA00022527"/>
    </source>
</evidence>
<keyword evidence="13 23" id="KW-0067">ATP-binding</keyword>
<dbReference type="GO" id="GO:0007605">
    <property type="term" value="P:sensory perception of sound"/>
    <property type="evidence" value="ECO:0007669"/>
    <property type="project" value="UniProtKB-KW"/>
</dbReference>
<sequence length="1423" mass="161338">MFPQPGKSIVFDNFPDPTEAWDIIETIGKGTYGKVYKVLNKLDGSKAAVKILDPVHDIDEEIEAEYNILKALSDHANVVKFFGMYYKKDVKCGDQLWLVLELCNGGSVTDLAKGMLKRGDRMDEAVVAYILHEALMGLQHLHVHKTIHRDVKGNNILLTTHGGVKLVDFGVSAQLTNTRLRRNTSVGTPFWMAPEVIACEQQLDSTYDARCDVWSLGITAIELGDGDPPLSELHPMRALFKIPRNPPPTLHQPELWSDGFNDFICKCLIKDFELRPNVLDLLQHVFIKASIGREKILQKQLIELIDLNQQIGIIDKTRHERIHTKRGGHMKTQSDLDEVDDLATLEVLDENTVTEQLQRRYGRDQIYTYVGDILIAVNPFHGMQIYGPQCTKMYIGAKRTANPPHIFAVADIAYQSMVSFNTDQCVVISGESGAGKTESAHLLVQQLTVLGKANNQTLQEKILLVNSLVEAFGNACTVINDNSSRFGKYLEMKFTCGGTVVGAQISEYLLEKSRVIHQAAGERNFHIFYYLYAGLADRKKLAHYKLSDSKTPKYLLNEHVKLGPDIVSNSFYKEQFDAVEQCFKVIGFTLEELGSVYSTLAAILNSGDVEFSPVASEHQTDKSDISNTSVLENVASLLCIRSDELQEALTSHCVVARGETIVRPNTVDKAAEVRDAMGKALYGRLFSWIVNRINALLRPDGNLGEDEKGLNIGILDIFGFENFKKNSFEQLCINIANEQIQFYFNQHIFAWEQDEYLNEEVDARMIEYEDNRPLLDLFLQKPMGMLSLLDEESRFPQATDQTLVEKFEDNLKTKSFWRPKRVDLGFGIHHYAGKVIYSAAGFLAKNRDALPADIVLLLRSSENELTRKLVTHPLTKTGNLAHTKGKGANTMRTPTRSLTFAKPGEPGDAPYHPRETTNMRTQTVASYFRYSLMDLLSKMVAGQPHFVRCIKPNNDRQANRFDREKVLVQLRYTGVLETAKIRRQGYSHRIVFANFIKRYYMVAFPAHEEPPVTQETCAAILENAKLENWAMGKTKVFLKYHHVEHLNLMVQQATQRIILLQAFVRGWMGAKRYRQLLKDRERSALVLQSGQCCPPPSQRLSLADPRSEFRLDEGKIPARKQEARSPPGEEDGPGDQTPAAEVGDEATGRGGGGRTVDVSSSDQDEARAAVVLQSNFRGHKERKRLEEEGKIPKKTQKKKNEAADRSAENPGGADEEKAATVLQSNFRGHRDRKKLRADREAREKTAEEEEEAREEAPDVADVPMERKEDAGGERERLEEEQAAVKIQSNFRGHKDRKNLKANNVARVWHNHQKRHRLIILIDCRISADKRQSRSPRRTQEPKTLNTPEDATYYNLIHVSRRTTPSVRRNIYYVLTLVSCVVSCVDRHSLLRMPSTDSRTEDNPFDFRHLLRKTSQRRRLIKQY</sequence>
<evidence type="ECO:0000256" key="14">
    <source>
        <dbReference type="ARBA" id="ARBA00023123"/>
    </source>
</evidence>
<keyword evidence="16 23" id="KW-0009">Actin-binding</keyword>
<dbReference type="SMART" id="SM00242">
    <property type="entry name" value="MYSc"/>
    <property type="match status" value="1"/>
</dbReference>
<dbReference type="Gene3D" id="1.20.5.190">
    <property type="match status" value="2"/>
</dbReference>
<dbReference type="SUPFAM" id="SSF56112">
    <property type="entry name" value="Protein kinase-like (PK-like)"/>
    <property type="match status" value="1"/>
</dbReference>
<evidence type="ECO:0000256" key="17">
    <source>
        <dbReference type="ARBA" id="ARBA00023212"/>
    </source>
</evidence>
<evidence type="ECO:0000256" key="9">
    <source>
        <dbReference type="ARBA" id="ARBA00022737"/>
    </source>
</evidence>
<keyword evidence="5" id="KW-0963">Cytoplasm</keyword>
<protein>
    <recommendedName>
        <fullName evidence="4">non-specific serine/threonine protein kinase</fullName>
        <ecNumber evidence="4">2.7.11.1</ecNumber>
    </recommendedName>
</protein>
<evidence type="ECO:0000256" key="16">
    <source>
        <dbReference type="ARBA" id="ARBA00023203"/>
    </source>
</evidence>
<evidence type="ECO:0000256" key="21">
    <source>
        <dbReference type="ARBA" id="ARBA00048679"/>
    </source>
</evidence>
<dbReference type="InterPro" id="IPR036083">
    <property type="entry name" value="MYSc_Myo3"/>
</dbReference>
<dbReference type="EC" id="2.7.11.1" evidence="4"/>
<dbReference type="CDD" id="cd01379">
    <property type="entry name" value="MYSc_Myo3"/>
    <property type="match status" value="1"/>
</dbReference>
<evidence type="ECO:0000256" key="10">
    <source>
        <dbReference type="ARBA" id="ARBA00022740"/>
    </source>
</evidence>
<evidence type="ECO:0000256" key="23">
    <source>
        <dbReference type="PROSITE-ProRule" id="PRU00782"/>
    </source>
</evidence>
<dbReference type="GeneTree" id="ENSGT00940000155939"/>
<comment type="similarity">
    <text evidence="23">Belongs to the TRAFAC class myosin-kinesin ATPase superfamily. Myosin family.</text>
</comment>
<dbReference type="GO" id="GO:0007601">
    <property type="term" value="P:visual perception"/>
    <property type="evidence" value="ECO:0007669"/>
    <property type="project" value="UniProtKB-KW"/>
</dbReference>
<dbReference type="GO" id="GO:0030832">
    <property type="term" value="P:regulation of actin filament length"/>
    <property type="evidence" value="ECO:0007669"/>
    <property type="project" value="TreeGrafter"/>
</dbReference>
<dbReference type="Pfam" id="PF00063">
    <property type="entry name" value="Myosin_head"/>
    <property type="match status" value="1"/>
</dbReference>
<keyword evidence="8" id="KW-0808">Transferase</keyword>
<dbReference type="Gene3D" id="1.20.5.4820">
    <property type="match status" value="1"/>
</dbReference>
<evidence type="ECO:0000259" key="26">
    <source>
        <dbReference type="PROSITE" id="PS50011"/>
    </source>
</evidence>
<dbReference type="Gene3D" id="1.20.58.530">
    <property type="match status" value="1"/>
</dbReference>
<keyword evidence="7" id="KW-0716">Sensory transduction</keyword>
<dbReference type="GO" id="GO:0032433">
    <property type="term" value="C:filopodium tip"/>
    <property type="evidence" value="ECO:0007669"/>
    <property type="project" value="TreeGrafter"/>
</dbReference>
<dbReference type="GO" id="GO:0016459">
    <property type="term" value="C:myosin complex"/>
    <property type="evidence" value="ECO:0007669"/>
    <property type="project" value="UniProtKB-KW"/>
</dbReference>
<keyword evidence="6" id="KW-0723">Serine/threonine-protein kinase</keyword>
<keyword evidence="29" id="KW-1185">Reference proteome</keyword>
<comment type="catalytic activity">
    <reaction evidence="20">
        <text>L-threonyl-[protein] + ATP = O-phospho-L-threonyl-[protein] + ADP + H(+)</text>
        <dbReference type="Rhea" id="RHEA:46608"/>
        <dbReference type="Rhea" id="RHEA-COMP:11060"/>
        <dbReference type="Rhea" id="RHEA-COMP:11605"/>
        <dbReference type="ChEBI" id="CHEBI:15378"/>
        <dbReference type="ChEBI" id="CHEBI:30013"/>
        <dbReference type="ChEBI" id="CHEBI:30616"/>
        <dbReference type="ChEBI" id="CHEBI:61977"/>
        <dbReference type="ChEBI" id="CHEBI:456216"/>
        <dbReference type="EC" id="2.7.11.1"/>
    </reaction>
</comment>
<keyword evidence="18" id="KW-0966">Cell projection</keyword>
<feature type="region of interest" description="Disordered" evidence="25">
    <location>
        <begin position="877"/>
        <end position="915"/>
    </location>
</feature>
<keyword evidence="10" id="KW-1009">Hearing</keyword>
<evidence type="ECO:0000256" key="8">
    <source>
        <dbReference type="ARBA" id="ARBA00022679"/>
    </source>
</evidence>
<feature type="compositionally biased region" description="Basic and acidic residues" evidence="25">
    <location>
        <begin position="1198"/>
        <end position="1207"/>
    </location>
</feature>
<dbReference type="PROSITE" id="PS50011">
    <property type="entry name" value="PROTEIN_KINASE_DOM"/>
    <property type="match status" value="1"/>
</dbReference>
<feature type="compositionally biased region" description="Basic residues" evidence="25">
    <location>
        <begin position="1227"/>
        <end position="1236"/>
    </location>
</feature>
<dbReference type="InterPro" id="IPR052409">
    <property type="entry name" value="Myosin-III_kinase_activity"/>
</dbReference>
<evidence type="ECO:0000256" key="2">
    <source>
        <dbReference type="ARBA" id="ARBA00004645"/>
    </source>
</evidence>
<keyword evidence="9" id="KW-0677">Repeat</keyword>
<comment type="subcellular location">
    <subcellularLocation>
        <location evidence="2">Cell projection</location>
        <location evidence="2">Stereocilium</location>
    </subcellularLocation>
    <subcellularLocation>
        <location evidence="1">Cytoplasm</location>
        <location evidence="1">Cytoskeleton</location>
    </subcellularLocation>
</comment>
<evidence type="ECO:0000256" key="3">
    <source>
        <dbReference type="ARBA" id="ARBA00006998"/>
    </source>
</evidence>
<dbReference type="CDD" id="cd23767">
    <property type="entry name" value="IQCD"/>
    <property type="match status" value="1"/>
</dbReference>
<dbReference type="FunFam" id="1.20.58.530:FF:000010">
    <property type="entry name" value="Myosin IIIA"/>
    <property type="match status" value="1"/>
</dbReference>
<dbReference type="GO" id="GO:0005524">
    <property type="term" value="F:ATP binding"/>
    <property type="evidence" value="ECO:0007669"/>
    <property type="project" value="UniProtKB-UniRule"/>
</dbReference>
<dbReference type="InterPro" id="IPR027417">
    <property type="entry name" value="P-loop_NTPase"/>
</dbReference>
<feature type="binding site" evidence="24">
    <location>
        <position position="50"/>
    </location>
    <ligand>
        <name>ATP</name>
        <dbReference type="ChEBI" id="CHEBI:30616"/>
    </ligand>
</feature>
<dbReference type="PROSITE" id="PS50096">
    <property type="entry name" value="IQ"/>
    <property type="match status" value="4"/>
</dbReference>
<organism evidence="28 29">
    <name type="scientific">Gasterosteus aculeatus aculeatus</name>
    <name type="common">three-spined stickleback</name>
    <dbReference type="NCBI Taxonomy" id="481459"/>
    <lineage>
        <taxon>Eukaryota</taxon>
        <taxon>Metazoa</taxon>
        <taxon>Chordata</taxon>
        <taxon>Craniata</taxon>
        <taxon>Vertebrata</taxon>
        <taxon>Euteleostomi</taxon>
        <taxon>Actinopterygii</taxon>
        <taxon>Neopterygii</taxon>
        <taxon>Teleostei</taxon>
        <taxon>Neoteleostei</taxon>
        <taxon>Acanthomorphata</taxon>
        <taxon>Eupercaria</taxon>
        <taxon>Perciformes</taxon>
        <taxon>Cottioidei</taxon>
        <taxon>Gasterosteales</taxon>
        <taxon>Gasterosteidae</taxon>
        <taxon>Gasterosteus</taxon>
    </lineage>
</organism>
<proteinExistence type="inferred from homology"/>
<feature type="compositionally biased region" description="Basic and acidic residues" evidence="25">
    <location>
        <begin position="1105"/>
        <end position="1123"/>
    </location>
</feature>
<evidence type="ECO:0000256" key="20">
    <source>
        <dbReference type="ARBA" id="ARBA00047899"/>
    </source>
</evidence>
<keyword evidence="11 23" id="KW-0547">Nucleotide-binding</keyword>
<dbReference type="GO" id="GO:0001917">
    <property type="term" value="C:photoreceptor inner segment"/>
    <property type="evidence" value="ECO:0007669"/>
    <property type="project" value="TreeGrafter"/>
</dbReference>
<dbReference type="PANTHER" id="PTHR46256:SF4">
    <property type="entry name" value="MYOSIN-IIIA"/>
    <property type="match status" value="1"/>
</dbReference>
<evidence type="ECO:0000256" key="19">
    <source>
        <dbReference type="ARBA" id="ARBA00023305"/>
    </source>
</evidence>
<evidence type="ECO:0000256" key="13">
    <source>
        <dbReference type="ARBA" id="ARBA00022840"/>
    </source>
</evidence>
<dbReference type="GO" id="GO:0004674">
    <property type="term" value="F:protein serine/threonine kinase activity"/>
    <property type="evidence" value="ECO:0007669"/>
    <property type="project" value="UniProtKB-KW"/>
</dbReference>
<evidence type="ECO:0000256" key="18">
    <source>
        <dbReference type="ARBA" id="ARBA00023273"/>
    </source>
</evidence>
<feature type="domain" description="Myosin motor" evidence="27">
    <location>
        <begin position="337"/>
        <end position="1051"/>
    </location>
</feature>
<dbReference type="GO" id="GO:0003779">
    <property type="term" value="F:actin binding"/>
    <property type="evidence" value="ECO:0007669"/>
    <property type="project" value="UniProtKB-KW"/>
</dbReference>
<dbReference type="Ensembl" id="ENSGACT00000081356.1">
    <property type="protein sequence ID" value="ENSGACP00000058841.1"/>
    <property type="gene ID" value="ENSGACG00000005155.3"/>
</dbReference>
<dbReference type="FunFam" id="1.10.510.10:FF:000247">
    <property type="entry name" value="Myosin IIIA"/>
    <property type="match status" value="1"/>
</dbReference>
<evidence type="ECO:0000313" key="28">
    <source>
        <dbReference type="Ensembl" id="ENSGACP00000058841.1"/>
    </source>
</evidence>
<dbReference type="SUPFAM" id="SSF52540">
    <property type="entry name" value="P-loop containing nucleoside triphosphate hydrolases"/>
    <property type="match status" value="1"/>
</dbReference>
<dbReference type="SMART" id="SM00015">
    <property type="entry name" value="IQ"/>
    <property type="match status" value="4"/>
</dbReference>
<feature type="region of interest" description="Actin-binding" evidence="23">
    <location>
        <begin position="932"/>
        <end position="954"/>
    </location>
</feature>
<dbReference type="PANTHER" id="PTHR46256">
    <property type="entry name" value="AGAP011099-PA"/>
    <property type="match status" value="1"/>
</dbReference>
<comment type="similarity">
    <text evidence="3">In the C-terminal section; belongs to the TRAFAC class myosin-kinesin ATPase superfamily. Myosin family.</text>
</comment>
<dbReference type="FunFam" id="1.20.5.190:FF:000074">
    <property type="entry name" value="Sperm surface protein Sp17"/>
    <property type="match status" value="1"/>
</dbReference>
<dbReference type="FunFam" id="1.20.5.4820:FF:000005">
    <property type="entry name" value="Myosin IIIB"/>
    <property type="match status" value="1"/>
</dbReference>
<dbReference type="PRINTS" id="PR00193">
    <property type="entry name" value="MYOSINHEAVY"/>
</dbReference>
<evidence type="ECO:0000256" key="1">
    <source>
        <dbReference type="ARBA" id="ARBA00004245"/>
    </source>
</evidence>
<dbReference type="Gene3D" id="1.10.10.820">
    <property type="match status" value="1"/>
</dbReference>
<evidence type="ECO:0000259" key="27">
    <source>
        <dbReference type="PROSITE" id="PS51456"/>
    </source>
</evidence>
<keyword evidence="19" id="KW-0844">Vision</keyword>
<evidence type="ECO:0000256" key="22">
    <source>
        <dbReference type="ARBA" id="ARBA00061128"/>
    </source>
</evidence>
<reference evidence="28" key="3">
    <citation type="submission" date="2025-09" db="UniProtKB">
        <authorList>
            <consortium name="Ensembl"/>
        </authorList>
    </citation>
    <scope>IDENTIFICATION</scope>
</reference>
<dbReference type="Proteomes" id="UP000007635">
    <property type="component" value="Chromosome XXI"/>
</dbReference>
<dbReference type="GO" id="GO:0032426">
    <property type="term" value="C:stereocilium tip"/>
    <property type="evidence" value="ECO:0007669"/>
    <property type="project" value="TreeGrafter"/>
</dbReference>
<dbReference type="InterPro" id="IPR000048">
    <property type="entry name" value="IQ_motif_EF-hand-BS"/>
</dbReference>
<feature type="domain" description="Protein kinase" evidence="26">
    <location>
        <begin position="21"/>
        <end position="287"/>
    </location>
</feature>
<dbReference type="InterPro" id="IPR000719">
    <property type="entry name" value="Prot_kinase_dom"/>
</dbReference>
<dbReference type="InterPro" id="IPR036961">
    <property type="entry name" value="Kinesin_motor_dom_sf"/>
</dbReference>
<evidence type="ECO:0000256" key="24">
    <source>
        <dbReference type="PROSITE-ProRule" id="PRU10141"/>
    </source>
</evidence>
<evidence type="ECO:0000313" key="29">
    <source>
        <dbReference type="Proteomes" id="UP000007635"/>
    </source>
</evidence>
<dbReference type="GO" id="GO:0000146">
    <property type="term" value="F:microfilament motor activity"/>
    <property type="evidence" value="ECO:0007669"/>
    <property type="project" value="TreeGrafter"/>
</dbReference>
<evidence type="ECO:0000256" key="5">
    <source>
        <dbReference type="ARBA" id="ARBA00022490"/>
    </source>
</evidence>
<evidence type="ECO:0000256" key="11">
    <source>
        <dbReference type="ARBA" id="ARBA00022741"/>
    </source>
</evidence>
<feature type="region of interest" description="Disordered" evidence="25">
    <location>
        <begin position="1088"/>
        <end position="1281"/>
    </location>
</feature>
<comment type="similarity">
    <text evidence="22">In the N-terminal section; belongs to the protein kinase superfamily. STE Ser/Thr protein kinase family.</text>
</comment>
<dbReference type="Gene3D" id="3.40.850.10">
    <property type="entry name" value="Kinesin motor domain"/>
    <property type="match status" value="1"/>
</dbReference>
<dbReference type="Pfam" id="PF00069">
    <property type="entry name" value="Pkinase"/>
    <property type="match status" value="1"/>
</dbReference>
<dbReference type="PROSITE" id="PS00107">
    <property type="entry name" value="PROTEIN_KINASE_ATP"/>
    <property type="match status" value="1"/>
</dbReference>
<feature type="binding site" evidence="23">
    <location>
        <begin position="430"/>
        <end position="437"/>
    </location>
    <ligand>
        <name>ATP</name>
        <dbReference type="ChEBI" id="CHEBI:30616"/>
    </ligand>
</feature>
<dbReference type="SMART" id="SM00220">
    <property type="entry name" value="S_TKc"/>
    <property type="match status" value="1"/>
</dbReference>
<keyword evidence="12" id="KW-0418">Kinase</keyword>
<evidence type="ECO:0000256" key="15">
    <source>
        <dbReference type="ARBA" id="ARBA00023175"/>
    </source>
</evidence>
<dbReference type="InterPro" id="IPR017441">
    <property type="entry name" value="Protein_kinase_ATP_BS"/>
</dbReference>
<dbReference type="Pfam" id="PF00612">
    <property type="entry name" value="IQ"/>
    <property type="match status" value="3"/>
</dbReference>
<reference evidence="28" key="2">
    <citation type="submission" date="2025-08" db="UniProtKB">
        <authorList>
            <consortium name="Ensembl"/>
        </authorList>
    </citation>
    <scope>IDENTIFICATION</scope>
</reference>
<dbReference type="InterPro" id="IPR011009">
    <property type="entry name" value="Kinase-like_dom_sf"/>
</dbReference>
<accession>A0AAQ4R9K8</accession>
<comment type="catalytic activity">
    <reaction evidence="21">
        <text>L-seryl-[protein] + ATP = O-phospho-L-seryl-[protein] + ADP + H(+)</text>
        <dbReference type="Rhea" id="RHEA:17989"/>
        <dbReference type="Rhea" id="RHEA-COMP:9863"/>
        <dbReference type="Rhea" id="RHEA-COMP:11604"/>
        <dbReference type="ChEBI" id="CHEBI:15378"/>
        <dbReference type="ChEBI" id="CHEBI:29999"/>
        <dbReference type="ChEBI" id="CHEBI:30616"/>
        <dbReference type="ChEBI" id="CHEBI:83421"/>
        <dbReference type="ChEBI" id="CHEBI:456216"/>
        <dbReference type="EC" id="2.7.11.1"/>
    </reaction>
</comment>
<name>A0AAQ4R9K8_GASAC</name>
<keyword evidence="14 23" id="KW-0518">Myosin</keyword>
<dbReference type="InterPro" id="IPR001609">
    <property type="entry name" value="Myosin_head_motor_dom-like"/>
</dbReference>
<reference evidence="28 29" key="1">
    <citation type="journal article" date="2021" name="G3 (Bethesda)">
        <title>Improved contiguity of the threespine stickleback genome using long-read sequencing.</title>
        <authorList>
            <person name="Nath S."/>
            <person name="Shaw D.E."/>
            <person name="White M.A."/>
        </authorList>
    </citation>
    <scope>NUCLEOTIDE SEQUENCE [LARGE SCALE GENOMIC DNA]</scope>
    <source>
        <strain evidence="28 29">Lake Benthic</strain>
    </source>
</reference>
<keyword evidence="15 23" id="KW-0505">Motor protein</keyword>
<evidence type="ECO:0000256" key="4">
    <source>
        <dbReference type="ARBA" id="ARBA00012513"/>
    </source>
</evidence>
<evidence type="ECO:0000256" key="25">
    <source>
        <dbReference type="SAM" id="MobiDB-lite"/>
    </source>
</evidence>
<dbReference type="GO" id="GO:0051491">
    <property type="term" value="P:positive regulation of filopodium assembly"/>
    <property type="evidence" value="ECO:0007669"/>
    <property type="project" value="TreeGrafter"/>
</dbReference>
<dbReference type="GO" id="GO:0005737">
    <property type="term" value="C:cytoplasm"/>
    <property type="evidence" value="ECO:0007669"/>
    <property type="project" value="UniProtKB-ARBA"/>
</dbReference>
<dbReference type="Gene3D" id="1.10.510.10">
    <property type="entry name" value="Transferase(Phosphotransferase) domain 1"/>
    <property type="match status" value="1"/>
</dbReference>
<keyword evidence="17" id="KW-0206">Cytoskeleton</keyword>
<feature type="compositionally biased region" description="Basic and acidic residues" evidence="25">
    <location>
        <begin position="1263"/>
        <end position="1279"/>
    </location>
</feature>
<dbReference type="Gene3D" id="1.20.120.720">
    <property type="entry name" value="Myosin VI head, motor domain, U50 subdomain"/>
    <property type="match status" value="1"/>
</dbReference>